<proteinExistence type="predicted"/>
<sequence length="106" mass="12240">MPPNSSLSLLIGVITMVTDDILQGIFRKRWRLAARRERKRIALKKMSRWHAFGKIFLSSKVVKYVYLDILIAVYAGIYIIVLEMLLTKVVRMITSSKVSDVHKFGE</sequence>
<evidence type="ECO:0000313" key="3">
    <source>
        <dbReference type="Proteomes" id="UP001497382"/>
    </source>
</evidence>
<keyword evidence="1" id="KW-0472">Membrane</keyword>
<keyword evidence="1" id="KW-0812">Transmembrane</keyword>
<protein>
    <submittedName>
        <fullName evidence="2">Uncharacterized protein</fullName>
    </submittedName>
</protein>
<dbReference type="AlphaFoldDB" id="A0AAV1Z0I5"/>
<evidence type="ECO:0000313" key="2">
    <source>
        <dbReference type="EMBL" id="CAL1264823.1"/>
    </source>
</evidence>
<name>A0AAV1Z0I5_9ARAC</name>
<dbReference type="Proteomes" id="UP001497382">
    <property type="component" value="Unassembled WGS sequence"/>
</dbReference>
<feature type="transmembrane region" description="Helical" evidence="1">
    <location>
        <begin position="64"/>
        <end position="86"/>
    </location>
</feature>
<organism evidence="2 3">
    <name type="scientific">Larinioides sclopetarius</name>
    <dbReference type="NCBI Taxonomy" id="280406"/>
    <lineage>
        <taxon>Eukaryota</taxon>
        <taxon>Metazoa</taxon>
        <taxon>Ecdysozoa</taxon>
        <taxon>Arthropoda</taxon>
        <taxon>Chelicerata</taxon>
        <taxon>Arachnida</taxon>
        <taxon>Araneae</taxon>
        <taxon>Araneomorphae</taxon>
        <taxon>Entelegynae</taxon>
        <taxon>Araneoidea</taxon>
        <taxon>Araneidae</taxon>
        <taxon>Larinioides</taxon>
    </lineage>
</organism>
<comment type="caution">
    <text evidence="2">The sequence shown here is derived from an EMBL/GenBank/DDBJ whole genome shotgun (WGS) entry which is preliminary data.</text>
</comment>
<keyword evidence="3" id="KW-1185">Reference proteome</keyword>
<accession>A0AAV1Z0I5</accession>
<gene>
    <name evidence="2" type="ORF">LARSCL_LOCUS2176</name>
</gene>
<reference evidence="2 3" key="1">
    <citation type="submission" date="2024-04" db="EMBL/GenBank/DDBJ databases">
        <authorList>
            <person name="Rising A."/>
            <person name="Reimegard J."/>
            <person name="Sonavane S."/>
            <person name="Akerstrom W."/>
            <person name="Nylinder S."/>
            <person name="Hedman E."/>
            <person name="Kallberg Y."/>
        </authorList>
    </citation>
    <scope>NUCLEOTIDE SEQUENCE [LARGE SCALE GENOMIC DNA]</scope>
</reference>
<evidence type="ECO:0000256" key="1">
    <source>
        <dbReference type="SAM" id="Phobius"/>
    </source>
</evidence>
<dbReference type="EMBL" id="CAXIEN010000014">
    <property type="protein sequence ID" value="CAL1264823.1"/>
    <property type="molecule type" value="Genomic_DNA"/>
</dbReference>
<keyword evidence="1" id="KW-1133">Transmembrane helix</keyword>